<dbReference type="SUPFAM" id="SSF53756">
    <property type="entry name" value="UDP-Glycosyltransferase/glycogen phosphorylase"/>
    <property type="match status" value="1"/>
</dbReference>
<reference evidence="6 7" key="1">
    <citation type="submission" date="2019-06" db="EMBL/GenBank/DDBJ databases">
        <title>Genomic Encyclopedia of Type Strains, Phase IV (KMG-V): Genome sequencing to study the core and pangenomes of soil and plant-associated prokaryotes.</title>
        <authorList>
            <person name="Whitman W."/>
        </authorList>
    </citation>
    <scope>NUCLEOTIDE SEQUENCE [LARGE SCALE GENOMIC DNA]</scope>
    <source>
        <strain evidence="6 7">BR 11796</strain>
    </source>
</reference>
<dbReference type="Pfam" id="PF00534">
    <property type="entry name" value="Glycos_transf_1"/>
    <property type="match status" value="1"/>
</dbReference>
<dbReference type="CDD" id="cd03801">
    <property type="entry name" value="GT4_PimA-like"/>
    <property type="match status" value="1"/>
</dbReference>
<dbReference type="RefSeq" id="WP_247883380.1">
    <property type="nucleotide sequence ID" value="NZ_VITF01000016.1"/>
</dbReference>
<comment type="similarity">
    <text evidence="1">Belongs to the glycosyltransferase group 1 family. Glycosyltransferase 4 subfamily.</text>
</comment>
<dbReference type="PANTHER" id="PTHR12526:SF640">
    <property type="entry name" value="COLANIC ACID BIOSYNTHESIS GLYCOSYLTRANSFERASE WCAL-RELATED"/>
    <property type="match status" value="1"/>
</dbReference>
<evidence type="ECO:0000313" key="7">
    <source>
        <dbReference type="Proteomes" id="UP000316083"/>
    </source>
</evidence>
<dbReference type="AlphaFoldDB" id="A0A560ANR0"/>
<name>A0A560ANR0_AZOBR</name>
<organism evidence="6 7">
    <name type="scientific">Azospirillum brasilense</name>
    <dbReference type="NCBI Taxonomy" id="192"/>
    <lineage>
        <taxon>Bacteria</taxon>
        <taxon>Pseudomonadati</taxon>
        <taxon>Pseudomonadota</taxon>
        <taxon>Alphaproteobacteria</taxon>
        <taxon>Rhodospirillales</taxon>
        <taxon>Azospirillaceae</taxon>
        <taxon>Azospirillum</taxon>
    </lineage>
</organism>
<dbReference type="PANTHER" id="PTHR12526">
    <property type="entry name" value="GLYCOSYLTRANSFERASE"/>
    <property type="match status" value="1"/>
</dbReference>
<evidence type="ECO:0000256" key="1">
    <source>
        <dbReference type="ARBA" id="ARBA00009481"/>
    </source>
</evidence>
<evidence type="ECO:0000256" key="3">
    <source>
        <dbReference type="ARBA" id="ARBA00022679"/>
    </source>
</evidence>
<evidence type="ECO:0000313" key="6">
    <source>
        <dbReference type="EMBL" id="TWA61997.1"/>
    </source>
</evidence>
<dbReference type="InterPro" id="IPR028098">
    <property type="entry name" value="Glyco_trans_4-like_N"/>
</dbReference>
<keyword evidence="2" id="KW-0328">Glycosyltransferase</keyword>
<dbReference type="GO" id="GO:0016757">
    <property type="term" value="F:glycosyltransferase activity"/>
    <property type="evidence" value="ECO:0007669"/>
    <property type="project" value="UniProtKB-KW"/>
</dbReference>
<sequence>MDMGLMDMGFRRKKAARACIVFATPGALDGGGGIGRMTGYIVDAFRNSPAAPDTVVLDTRGTGSALLSPVYLAGTLARLGALLLRRRPTVVHINVSENASVWRKAVVQLFAGLFSCPTVVHLHGASFMEYFDKGPVSRAISRWLFDRCGIALVLGESWRNFLVQSVGTDPHKVRVLYNAVPDIGADLPVRAAPPEGAVVSLLVLANLSERKGIGTLLRSCRLMKDRGFRFRVTIGGGGDVEGYRRMAAELGVDGDCRFEGWISREQAHAHLRDHDMLLLPSTHEGLPMVILEALSTGMPVITTPVGSIPEVLTDGETARIVPVNDPEALAHAVRDLAAQPALYARLSAQGRRLFLEKFVIESYGRSLQDIYAELNRPDAVRRPSLGALPDAAAAKPSLTRAGRQ</sequence>
<evidence type="ECO:0000259" key="5">
    <source>
        <dbReference type="Pfam" id="PF13579"/>
    </source>
</evidence>
<proteinExistence type="inferred from homology"/>
<feature type="domain" description="Glycosyl transferase family 1" evidence="4">
    <location>
        <begin position="201"/>
        <end position="352"/>
    </location>
</feature>
<dbReference type="EMBL" id="VITF01000016">
    <property type="protein sequence ID" value="TWA61997.1"/>
    <property type="molecule type" value="Genomic_DNA"/>
</dbReference>
<protein>
    <submittedName>
        <fullName evidence="6">Glycosyltransferase involved in cell wall biosynthesis</fullName>
    </submittedName>
</protein>
<keyword evidence="3 6" id="KW-0808">Transferase</keyword>
<evidence type="ECO:0000259" key="4">
    <source>
        <dbReference type="Pfam" id="PF00534"/>
    </source>
</evidence>
<comment type="caution">
    <text evidence="6">The sequence shown here is derived from an EMBL/GenBank/DDBJ whole genome shotgun (WGS) entry which is preliminary data.</text>
</comment>
<dbReference type="InterPro" id="IPR001296">
    <property type="entry name" value="Glyco_trans_1"/>
</dbReference>
<dbReference type="Proteomes" id="UP000316083">
    <property type="component" value="Unassembled WGS sequence"/>
</dbReference>
<gene>
    <name evidence="6" type="ORF">FBZ82_1169</name>
</gene>
<dbReference type="Gene3D" id="3.40.50.2000">
    <property type="entry name" value="Glycogen Phosphorylase B"/>
    <property type="match status" value="2"/>
</dbReference>
<feature type="domain" description="Glycosyltransferase subfamily 4-like N-terminal" evidence="5">
    <location>
        <begin position="68"/>
        <end position="178"/>
    </location>
</feature>
<accession>A0A560ANR0</accession>
<evidence type="ECO:0000256" key="2">
    <source>
        <dbReference type="ARBA" id="ARBA00022676"/>
    </source>
</evidence>
<dbReference type="Pfam" id="PF13579">
    <property type="entry name" value="Glyco_trans_4_4"/>
    <property type="match status" value="1"/>
</dbReference>